<keyword evidence="1" id="KW-0732">Signal</keyword>
<dbReference type="Proteomes" id="UP000579136">
    <property type="component" value="Unassembled WGS sequence"/>
</dbReference>
<name>A0A9Q2CYG5_9STAP</name>
<dbReference type="EMBL" id="JACHHF010000001">
    <property type="protein sequence ID" value="MBB5175202.1"/>
    <property type="molecule type" value="Genomic_DNA"/>
</dbReference>
<evidence type="ECO:0008006" key="5">
    <source>
        <dbReference type="Google" id="ProtNLM"/>
    </source>
</evidence>
<dbReference type="InterPro" id="IPR029050">
    <property type="entry name" value="Immunoprotect_excell_Ig-like"/>
</dbReference>
<dbReference type="RefSeq" id="WP_183672637.1">
    <property type="nucleotide sequence ID" value="NZ_CBCRYX010000003.1"/>
</dbReference>
<proteinExistence type="predicted"/>
<keyword evidence="4" id="KW-1185">Reference proteome</keyword>
<dbReference type="AlphaFoldDB" id="A0A9Q2CYG5"/>
<evidence type="ECO:0000256" key="2">
    <source>
        <dbReference type="SAM" id="MobiDB-lite"/>
    </source>
</evidence>
<accession>A0A9Q2CYG5</accession>
<evidence type="ECO:0000313" key="3">
    <source>
        <dbReference type="EMBL" id="MBB5175202.1"/>
    </source>
</evidence>
<dbReference type="Gene3D" id="2.60.40.1240">
    <property type="match status" value="1"/>
</dbReference>
<organism evidence="3 4">
    <name type="scientific">Nosocomiicoccus ampullae</name>
    <dbReference type="NCBI Taxonomy" id="489910"/>
    <lineage>
        <taxon>Bacteria</taxon>
        <taxon>Bacillati</taxon>
        <taxon>Bacillota</taxon>
        <taxon>Bacilli</taxon>
        <taxon>Bacillales</taxon>
        <taxon>Staphylococcaceae</taxon>
        <taxon>Nosocomiicoccus</taxon>
    </lineage>
</organism>
<dbReference type="PROSITE" id="PS51257">
    <property type="entry name" value="PROKAR_LIPOPROTEIN"/>
    <property type="match status" value="1"/>
</dbReference>
<protein>
    <recommendedName>
        <fullName evidence="5">DUF5067 domain-containing protein</fullName>
    </recommendedName>
</protein>
<reference evidence="3 4" key="1">
    <citation type="submission" date="2020-08" db="EMBL/GenBank/DDBJ databases">
        <title>Genomic Encyclopedia of Type Strains, Phase IV (KMG-IV): sequencing the most valuable type-strain genomes for metagenomic binning, comparative biology and taxonomic classification.</title>
        <authorList>
            <person name="Goeker M."/>
        </authorList>
    </citation>
    <scope>NUCLEOTIDE SEQUENCE [LARGE SCALE GENOMIC DNA]</scope>
    <source>
        <strain evidence="3 4">DSM 19163</strain>
    </source>
</reference>
<feature type="compositionally biased region" description="Acidic residues" evidence="2">
    <location>
        <begin position="24"/>
        <end position="37"/>
    </location>
</feature>
<feature type="compositionally biased region" description="Basic and acidic residues" evidence="2">
    <location>
        <begin position="38"/>
        <end position="53"/>
    </location>
</feature>
<evidence type="ECO:0000256" key="1">
    <source>
        <dbReference type="ARBA" id="ARBA00022729"/>
    </source>
</evidence>
<feature type="region of interest" description="Disordered" evidence="2">
    <location>
        <begin position="22"/>
        <end position="53"/>
    </location>
</feature>
<gene>
    <name evidence="3" type="ORF">HNQ45_000060</name>
</gene>
<sequence>MNLKHLLAATAASTLLLTACNQDDSAETEEPIENAETEEAKEAEATEVKVSEDELKDSIEFDGEYGHYVITRIDTIDIPPTDLDKEAAEDAGEEASDSPAVVIEFDFTNKSNSPTSASEAFALDLAVRQFNESGMIPTDNLTLDIPEDSTYHKNVNDASETVQTDESSKAVVAYGPIDSEENDINIQSREDESLLNLLLKFNE</sequence>
<comment type="caution">
    <text evidence="3">The sequence shown here is derived from an EMBL/GenBank/DDBJ whole genome shotgun (WGS) entry which is preliminary data.</text>
</comment>
<evidence type="ECO:0000313" key="4">
    <source>
        <dbReference type="Proteomes" id="UP000579136"/>
    </source>
</evidence>